<evidence type="ECO:0000313" key="4">
    <source>
        <dbReference type="EMBL" id="CRZ23452.1"/>
    </source>
</evidence>
<accession>A0A0H5S5J2</accession>
<name>A0A0H5S5J2_BRUMA</name>
<dbReference type="PANTHER" id="PTHR12186:SF2">
    <property type="entry name" value="FGFR1 ONCOGENE PARTNER 2 HOMOLOG"/>
    <property type="match status" value="1"/>
</dbReference>
<gene>
    <name evidence="4" type="ORF">Bm9201</name>
    <name evidence="4" type="ORF">BM_Bm9201</name>
</gene>
<dbReference type="Pfam" id="PF05769">
    <property type="entry name" value="SIKE"/>
    <property type="match status" value="1"/>
</dbReference>
<dbReference type="EMBL" id="LN856865">
    <property type="protein sequence ID" value="CRZ23452.1"/>
    <property type="molecule type" value="Genomic_DNA"/>
</dbReference>
<reference evidence="4" key="2">
    <citation type="submission" date="2012-12" db="EMBL/GenBank/DDBJ databases">
        <authorList>
            <person name="Gao Y.W."/>
            <person name="Fan S.T."/>
            <person name="Sun H.T."/>
            <person name="Wang Z."/>
            <person name="Gao X.L."/>
            <person name="Li Y.G."/>
            <person name="Wang T.C."/>
            <person name="Zhang K."/>
            <person name="Xu W.W."/>
            <person name="Yu Z.J."/>
            <person name="Xia X.Z."/>
        </authorList>
    </citation>
    <scope>NUCLEOTIDE SEQUENCE</scope>
    <source>
        <strain evidence="4">FR3</strain>
    </source>
</reference>
<keyword evidence="2 3" id="KW-0175">Coiled coil</keyword>
<dbReference type="AlphaFoldDB" id="A0A0H5S5J2"/>
<dbReference type="PANTHER" id="PTHR12186">
    <property type="entry name" value="SIKE FAMILY MEMBER"/>
    <property type="match status" value="1"/>
</dbReference>
<dbReference type="InterPro" id="IPR008555">
    <property type="entry name" value="SIKE"/>
</dbReference>
<comment type="similarity">
    <text evidence="1">Belongs to the SIKE family.</text>
</comment>
<reference evidence="4" key="1">
    <citation type="journal article" date="2007" name="Science">
        <title>Draft genome of the filarial nematode parasite Brugia malayi.</title>
        <authorList>
            <person name="Ghedin E."/>
            <person name="Wang S."/>
            <person name="Spiro D."/>
            <person name="Caler E."/>
            <person name="Zhao Q."/>
            <person name="Crabtree J."/>
            <person name="Allen J.E."/>
            <person name="Delcher A.L."/>
            <person name="Guiliano D.B."/>
            <person name="Miranda-Saavedra D."/>
            <person name="Angiuoli S.V."/>
            <person name="Creasy T."/>
            <person name="Amedeo P."/>
            <person name="Haas B."/>
            <person name="El-Sayed N.M."/>
            <person name="Wortman J.R."/>
            <person name="Feldblyum T."/>
            <person name="Tallon L."/>
            <person name="Schatz M."/>
            <person name="Shumway M."/>
            <person name="Koo H."/>
            <person name="Salzberg S.L."/>
            <person name="Schobel S."/>
            <person name="Pertea M."/>
            <person name="Pop M."/>
            <person name="White O."/>
            <person name="Barton G.J."/>
            <person name="Carlow C.K."/>
            <person name="Crawford M.J."/>
            <person name="Daub J."/>
            <person name="Dimmic M.W."/>
            <person name="Estes C.F."/>
            <person name="Foster J.M."/>
            <person name="Ganatra M."/>
            <person name="Gregory W.F."/>
            <person name="Johnson N.M."/>
            <person name="Jin J."/>
            <person name="Komuniecki R."/>
            <person name="Korf I."/>
            <person name="Kumar S."/>
            <person name="Laney S."/>
            <person name="Li B.W."/>
            <person name="Li W."/>
            <person name="Lindblom T.H."/>
            <person name="Lustigman S."/>
            <person name="Ma D."/>
            <person name="Maina C.V."/>
            <person name="Martin D.M."/>
            <person name="McCarter J.P."/>
            <person name="McReynolds L."/>
            <person name="Mitreva M."/>
            <person name="Nutman T.B."/>
            <person name="Parkinson J."/>
            <person name="Peregrin-Alvarez J.M."/>
            <person name="Poole C."/>
            <person name="Ren Q."/>
            <person name="Saunders L."/>
            <person name="Sluder A.E."/>
            <person name="Smith K."/>
            <person name="Stanke M."/>
            <person name="Unnasch T.R."/>
            <person name="Ware J."/>
            <person name="Wei A.D."/>
            <person name="Weil G."/>
            <person name="Williams D.J."/>
            <person name="Zhang Y."/>
            <person name="Williams S.A."/>
            <person name="Fraser-Liggett C."/>
            <person name="Slatko B."/>
            <person name="Blaxter M.L."/>
            <person name="Scott A.L."/>
        </authorList>
    </citation>
    <scope>NUCLEOTIDE SEQUENCE</scope>
    <source>
        <strain evidence="4">FR3</strain>
    </source>
</reference>
<feature type="coiled-coil region" evidence="3">
    <location>
        <begin position="96"/>
        <end position="130"/>
    </location>
</feature>
<protein>
    <submittedName>
        <fullName evidence="4">Bm9201</fullName>
    </submittedName>
</protein>
<proteinExistence type="inferred from homology"/>
<evidence type="ECO:0000256" key="3">
    <source>
        <dbReference type="SAM" id="Coils"/>
    </source>
</evidence>
<sequence>MCPCVFMCTGVSMGSAYHFYQQKLHSMSSTSIGQLMADMRQLVISLQTRERATDNALAKSQILSDKISGMKEYQEEVANMNDCWRMQGRKVLVAGLQHENRQILQLQQENRELRQALEDCENTLQLIMQKHRDVVTKLAKQFIPSFRNSVTHASKKCEASVNEKIVGLSRLLNECLADGESVLNHDQELIARLATENACLRELLNISTHNEPNIARHFLDLANGGISNYSHCSTTVYNKNCEQSDVSLTGNLLLHNKEAVRQNSVLMEKIPDTMIKKNAKKLMHKGENNSPN</sequence>
<dbReference type="OMA" id="EPNIARH"/>
<evidence type="ECO:0000256" key="2">
    <source>
        <dbReference type="ARBA" id="ARBA00023054"/>
    </source>
</evidence>
<organism evidence="4">
    <name type="scientific">Brugia malayi</name>
    <name type="common">Filarial nematode worm</name>
    <dbReference type="NCBI Taxonomy" id="6279"/>
    <lineage>
        <taxon>Eukaryota</taxon>
        <taxon>Metazoa</taxon>
        <taxon>Ecdysozoa</taxon>
        <taxon>Nematoda</taxon>
        <taxon>Chromadorea</taxon>
        <taxon>Rhabditida</taxon>
        <taxon>Spirurina</taxon>
        <taxon>Spiruromorpha</taxon>
        <taxon>Filarioidea</taxon>
        <taxon>Onchocercidae</taxon>
        <taxon>Brugia</taxon>
    </lineage>
</organism>
<evidence type="ECO:0000256" key="1">
    <source>
        <dbReference type="ARBA" id="ARBA00005537"/>
    </source>
</evidence>